<evidence type="ECO:0000256" key="6">
    <source>
        <dbReference type="ARBA" id="ARBA00023125"/>
    </source>
</evidence>
<keyword evidence="6" id="KW-0238">DNA-binding</keyword>
<name>A0A8E2JUL9_9PEZI</name>
<dbReference type="GO" id="GO:0006508">
    <property type="term" value="P:proteolysis"/>
    <property type="evidence" value="ECO:0007669"/>
    <property type="project" value="UniProtKB-KW"/>
</dbReference>
<evidence type="ECO:0000256" key="7">
    <source>
        <dbReference type="ARBA" id="ARBA00023239"/>
    </source>
</evidence>
<dbReference type="GO" id="GO:0016829">
    <property type="term" value="F:lyase activity"/>
    <property type="evidence" value="ECO:0007669"/>
    <property type="project" value="UniProtKB-KW"/>
</dbReference>
<gene>
    <name evidence="9" type="ORF">AOQ84DRAFT_289995</name>
</gene>
<dbReference type="Proteomes" id="UP000250140">
    <property type="component" value="Unassembled WGS sequence"/>
</dbReference>
<feature type="compositionally biased region" description="Polar residues" evidence="8">
    <location>
        <begin position="402"/>
        <end position="415"/>
    </location>
</feature>
<dbReference type="Gene3D" id="3.90.1680.10">
    <property type="entry name" value="SOS response associated peptidase-like"/>
    <property type="match status" value="1"/>
</dbReference>
<evidence type="ECO:0000256" key="3">
    <source>
        <dbReference type="ARBA" id="ARBA00022763"/>
    </source>
</evidence>
<accession>A0A8E2JUL9</accession>
<feature type="region of interest" description="Disordered" evidence="8">
    <location>
        <begin position="51"/>
        <end position="71"/>
    </location>
</feature>
<evidence type="ECO:0000256" key="2">
    <source>
        <dbReference type="ARBA" id="ARBA00022670"/>
    </source>
</evidence>
<evidence type="ECO:0000256" key="5">
    <source>
        <dbReference type="ARBA" id="ARBA00023124"/>
    </source>
</evidence>
<evidence type="ECO:0000313" key="10">
    <source>
        <dbReference type="Proteomes" id="UP000250140"/>
    </source>
</evidence>
<dbReference type="SUPFAM" id="SSF143081">
    <property type="entry name" value="BB1717-like"/>
    <property type="match status" value="1"/>
</dbReference>
<feature type="region of interest" description="Disordered" evidence="8">
    <location>
        <begin position="315"/>
        <end position="430"/>
    </location>
</feature>
<evidence type="ECO:0000256" key="4">
    <source>
        <dbReference type="ARBA" id="ARBA00022801"/>
    </source>
</evidence>
<dbReference type="GO" id="GO:0003697">
    <property type="term" value="F:single-stranded DNA binding"/>
    <property type="evidence" value="ECO:0007669"/>
    <property type="project" value="InterPro"/>
</dbReference>
<feature type="compositionally biased region" description="Polar residues" evidence="8">
    <location>
        <begin position="331"/>
        <end position="340"/>
    </location>
</feature>
<dbReference type="AlphaFoldDB" id="A0A8E2JUL9"/>
<sequence>MCGRYVLALRPSEVRRQLEEAHMPAEEAPEDDELRQSYNFAPGYHGLVYRADGPDYGGDRDNSGKEGGNTENIQAVGGEAVRTAHEQEAHETKYKLQAMKWGLIPFWTKRNPDYGSMLKTINCRDDSLIEDRGMWTSMKKKKRCIVVAQGFFEWLKKNNGKEKIPHFVKRKDGQLMCFAGLWDCVKFEGTQEKLYTYTIITTNSNKQLGFLHDRMPVILNNGSDAIKTWLDPKRTEWSKELQLLLKPYDGELECFPVSKEVGKVGNSSPSFVVPVNSTENKSNIANFFGKQRMAAKGKAGDKAVGKMEDDLKTKGVKVEYDEDETRDTRNQLEGTESNAPLPTPARAESQKGIKREHSEADDAGGTADGAPKQKRRMSAAGGSNSSQSPKQSPSKATRKGRSATSNGTAAKSSPNRARDGSQKITAFFSR</sequence>
<evidence type="ECO:0000256" key="8">
    <source>
        <dbReference type="SAM" id="MobiDB-lite"/>
    </source>
</evidence>
<keyword evidence="7" id="KW-0456">Lyase</keyword>
<dbReference type="InterPro" id="IPR003738">
    <property type="entry name" value="SRAP"/>
</dbReference>
<dbReference type="Pfam" id="PF02586">
    <property type="entry name" value="SRAP"/>
    <property type="match status" value="1"/>
</dbReference>
<keyword evidence="3" id="KW-0227">DNA damage</keyword>
<dbReference type="GO" id="GO:0008233">
    <property type="term" value="F:peptidase activity"/>
    <property type="evidence" value="ECO:0007669"/>
    <property type="project" value="UniProtKB-KW"/>
</dbReference>
<evidence type="ECO:0000256" key="1">
    <source>
        <dbReference type="ARBA" id="ARBA00008136"/>
    </source>
</evidence>
<feature type="compositionally biased region" description="Low complexity" evidence="8">
    <location>
        <begin position="385"/>
        <end position="395"/>
    </location>
</feature>
<keyword evidence="5" id="KW-0190">Covalent protein-DNA linkage</keyword>
<keyword evidence="10" id="KW-1185">Reference proteome</keyword>
<keyword evidence="4" id="KW-0378">Hydrolase</keyword>
<proteinExistence type="inferred from homology"/>
<dbReference type="InterPro" id="IPR036590">
    <property type="entry name" value="SRAP-like"/>
</dbReference>
<feature type="compositionally biased region" description="Basic and acidic residues" evidence="8">
    <location>
        <begin position="348"/>
        <end position="360"/>
    </location>
</feature>
<keyword evidence="2" id="KW-0645">Protease</keyword>
<dbReference type="PANTHER" id="PTHR13604">
    <property type="entry name" value="DC12-RELATED"/>
    <property type="match status" value="1"/>
</dbReference>
<organism evidence="9 10">
    <name type="scientific">Glonium stellatum</name>
    <dbReference type="NCBI Taxonomy" id="574774"/>
    <lineage>
        <taxon>Eukaryota</taxon>
        <taxon>Fungi</taxon>
        <taxon>Dikarya</taxon>
        <taxon>Ascomycota</taxon>
        <taxon>Pezizomycotina</taxon>
        <taxon>Dothideomycetes</taxon>
        <taxon>Pleosporomycetidae</taxon>
        <taxon>Gloniales</taxon>
        <taxon>Gloniaceae</taxon>
        <taxon>Glonium</taxon>
    </lineage>
</organism>
<evidence type="ECO:0000313" key="9">
    <source>
        <dbReference type="EMBL" id="OCL10083.1"/>
    </source>
</evidence>
<comment type="similarity">
    <text evidence="1">Belongs to the SOS response-associated peptidase family.</text>
</comment>
<dbReference type="PANTHER" id="PTHR13604:SF0">
    <property type="entry name" value="ABASIC SITE PROCESSING PROTEIN HMCES"/>
    <property type="match status" value="1"/>
</dbReference>
<dbReference type="OrthoDB" id="2111841at2759"/>
<protein>
    <submittedName>
        <fullName evidence="9">DUF159-domain-containing protein</fullName>
    </submittedName>
</protein>
<reference evidence="9 10" key="1">
    <citation type="journal article" date="2016" name="Nat. Commun.">
        <title>Ectomycorrhizal ecology is imprinted in the genome of the dominant symbiotic fungus Cenococcum geophilum.</title>
        <authorList>
            <consortium name="DOE Joint Genome Institute"/>
            <person name="Peter M."/>
            <person name="Kohler A."/>
            <person name="Ohm R.A."/>
            <person name="Kuo A."/>
            <person name="Krutzmann J."/>
            <person name="Morin E."/>
            <person name="Arend M."/>
            <person name="Barry K.W."/>
            <person name="Binder M."/>
            <person name="Choi C."/>
            <person name="Clum A."/>
            <person name="Copeland A."/>
            <person name="Grisel N."/>
            <person name="Haridas S."/>
            <person name="Kipfer T."/>
            <person name="LaButti K."/>
            <person name="Lindquist E."/>
            <person name="Lipzen A."/>
            <person name="Maire R."/>
            <person name="Meier B."/>
            <person name="Mihaltcheva S."/>
            <person name="Molinier V."/>
            <person name="Murat C."/>
            <person name="Poggeler S."/>
            <person name="Quandt C.A."/>
            <person name="Sperisen C."/>
            <person name="Tritt A."/>
            <person name="Tisserant E."/>
            <person name="Crous P.W."/>
            <person name="Henrissat B."/>
            <person name="Nehls U."/>
            <person name="Egli S."/>
            <person name="Spatafora J.W."/>
            <person name="Grigoriev I.V."/>
            <person name="Martin F.M."/>
        </authorList>
    </citation>
    <scope>NUCLEOTIDE SEQUENCE [LARGE SCALE GENOMIC DNA]</scope>
    <source>
        <strain evidence="9 10">CBS 207.34</strain>
    </source>
</reference>
<dbReference type="GO" id="GO:0106300">
    <property type="term" value="P:protein-DNA covalent cross-linking repair"/>
    <property type="evidence" value="ECO:0007669"/>
    <property type="project" value="InterPro"/>
</dbReference>
<dbReference type="EMBL" id="KV749311">
    <property type="protein sequence ID" value="OCL10083.1"/>
    <property type="molecule type" value="Genomic_DNA"/>
</dbReference>